<evidence type="ECO:0000313" key="4">
    <source>
        <dbReference type="Proteomes" id="UP000011991"/>
    </source>
</evidence>
<keyword evidence="1" id="KW-0812">Transmembrane</keyword>
<proteinExistence type="predicted"/>
<accession>M5S5G4</accession>
<dbReference type="InterPro" id="IPR005530">
    <property type="entry name" value="SPW"/>
</dbReference>
<gene>
    <name evidence="3" type="ORF">RMSM_00217</name>
</gene>
<evidence type="ECO:0000256" key="1">
    <source>
        <dbReference type="SAM" id="Phobius"/>
    </source>
</evidence>
<protein>
    <submittedName>
        <fullName evidence="3">Putative membrane protein</fullName>
    </submittedName>
</protein>
<reference evidence="3 4" key="1">
    <citation type="journal article" date="2013" name="Mar. Genomics">
        <title>Expression of sulfatases in Rhodopirellula baltica and the diversity of sulfatases in the genus Rhodopirellula.</title>
        <authorList>
            <person name="Wegner C.E."/>
            <person name="Richter-Heitmann T."/>
            <person name="Klindworth A."/>
            <person name="Klockow C."/>
            <person name="Richter M."/>
            <person name="Achstetter T."/>
            <person name="Glockner F.O."/>
            <person name="Harder J."/>
        </authorList>
    </citation>
    <scope>NUCLEOTIDE SEQUENCE [LARGE SCALE GENOMIC DNA]</scope>
    <source>
        <strain evidence="3 4">SM1</strain>
    </source>
</reference>
<feature type="domain" description="SPW repeat-containing integral membrane" evidence="2">
    <location>
        <begin position="3"/>
        <end position="97"/>
    </location>
</feature>
<feature type="transmembrane region" description="Helical" evidence="1">
    <location>
        <begin position="57"/>
        <end position="75"/>
    </location>
</feature>
<organism evidence="3 4">
    <name type="scientific">Rhodopirellula maiorica SM1</name>
    <dbReference type="NCBI Taxonomy" id="1265738"/>
    <lineage>
        <taxon>Bacteria</taxon>
        <taxon>Pseudomonadati</taxon>
        <taxon>Planctomycetota</taxon>
        <taxon>Planctomycetia</taxon>
        <taxon>Pirellulales</taxon>
        <taxon>Pirellulaceae</taxon>
        <taxon>Novipirellula</taxon>
    </lineage>
</organism>
<comment type="caution">
    <text evidence="3">The sequence shown here is derived from an EMBL/GenBank/DDBJ whole genome shotgun (WGS) entry which is preliminary data.</text>
</comment>
<dbReference type="Proteomes" id="UP000011991">
    <property type="component" value="Unassembled WGS sequence"/>
</dbReference>
<evidence type="ECO:0000313" key="3">
    <source>
        <dbReference type="EMBL" id="EMI22887.1"/>
    </source>
</evidence>
<dbReference type="AlphaFoldDB" id="M5S5G4"/>
<feature type="transmembrane region" description="Helical" evidence="1">
    <location>
        <begin position="29"/>
        <end position="50"/>
    </location>
</feature>
<sequence>MMWGRVIEIMTAVWLAASPFVFQSPVDPVILWADFIIALVISTLAGLSYWRPTRHAHLLILVVATGLMAWGRFSVAPPPPVHQNHIVVGVFLLMMALIPNEASQPPLVWRSESSESAK</sequence>
<name>M5S5G4_9BACT</name>
<dbReference type="Pfam" id="PF03779">
    <property type="entry name" value="SPW"/>
    <property type="match status" value="1"/>
</dbReference>
<evidence type="ECO:0000259" key="2">
    <source>
        <dbReference type="Pfam" id="PF03779"/>
    </source>
</evidence>
<keyword evidence="1" id="KW-0472">Membrane</keyword>
<dbReference type="EMBL" id="ANOG01000025">
    <property type="protein sequence ID" value="EMI22887.1"/>
    <property type="molecule type" value="Genomic_DNA"/>
</dbReference>
<dbReference type="PATRIC" id="fig|1265738.3.peg.225"/>
<keyword evidence="4" id="KW-1185">Reference proteome</keyword>
<keyword evidence="1" id="KW-1133">Transmembrane helix</keyword>